<dbReference type="PROSITE" id="PS51113">
    <property type="entry name" value="ZF_BTK"/>
    <property type="match status" value="1"/>
</dbReference>
<keyword evidence="3" id="KW-0862">Zinc</keyword>
<dbReference type="OrthoDB" id="4062651at2759"/>
<keyword evidence="1" id="KW-0479">Metal-binding</keyword>
<dbReference type="Pfam" id="PF00779">
    <property type="entry name" value="BTK"/>
    <property type="match status" value="1"/>
</dbReference>
<dbReference type="EMBL" id="SRLO01000561">
    <property type="protein sequence ID" value="TNN52051.1"/>
    <property type="molecule type" value="Genomic_DNA"/>
</dbReference>
<dbReference type="InterPro" id="IPR001849">
    <property type="entry name" value="PH_domain"/>
</dbReference>
<comment type="caution">
    <text evidence="6">The sequence shown here is derived from an EMBL/GenBank/DDBJ whole genome shotgun (WGS) entry which is preliminary data.</text>
</comment>
<evidence type="ECO:0000256" key="4">
    <source>
        <dbReference type="PROSITE-ProRule" id="PRU00432"/>
    </source>
</evidence>
<dbReference type="AlphaFoldDB" id="A0A4Z2GFN3"/>
<keyword evidence="6" id="KW-0808">Transferase</keyword>
<protein>
    <submittedName>
        <fullName evidence="6">Tyrosine-protein kinase ITK/TSK</fullName>
    </submittedName>
</protein>
<dbReference type="SUPFAM" id="SSF50729">
    <property type="entry name" value="PH domain-like"/>
    <property type="match status" value="1"/>
</dbReference>
<dbReference type="GO" id="GO:0035556">
    <property type="term" value="P:intracellular signal transduction"/>
    <property type="evidence" value="ECO:0007669"/>
    <property type="project" value="InterPro"/>
</dbReference>
<dbReference type="Gene3D" id="3.40.50.1010">
    <property type="entry name" value="5'-nuclease"/>
    <property type="match status" value="1"/>
</dbReference>
<name>A0A4Z2GFN3_9TELE</name>
<evidence type="ECO:0000256" key="2">
    <source>
        <dbReference type="ARBA" id="ARBA00022771"/>
    </source>
</evidence>
<evidence type="ECO:0000256" key="3">
    <source>
        <dbReference type="ARBA" id="ARBA00022833"/>
    </source>
</evidence>
<organism evidence="6 7">
    <name type="scientific">Liparis tanakae</name>
    <name type="common">Tanaka's snailfish</name>
    <dbReference type="NCBI Taxonomy" id="230148"/>
    <lineage>
        <taxon>Eukaryota</taxon>
        <taxon>Metazoa</taxon>
        <taxon>Chordata</taxon>
        <taxon>Craniata</taxon>
        <taxon>Vertebrata</taxon>
        <taxon>Euteleostomi</taxon>
        <taxon>Actinopterygii</taxon>
        <taxon>Neopterygii</taxon>
        <taxon>Teleostei</taxon>
        <taxon>Neoteleostei</taxon>
        <taxon>Acanthomorphata</taxon>
        <taxon>Eupercaria</taxon>
        <taxon>Perciformes</taxon>
        <taxon>Cottioidei</taxon>
        <taxon>Cottales</taxon>
        <taxon>Liparidae</taxon>
        <taxon>Liparis</taxon>
    </lineage>
</organism>
<dbReference type="PRINTS" id="PR00402">
    <property type="entry name" value="TECBTKDOMAIN"/>
</dbReference>
<dbReference type="InterPro" id="IPR001562">
    <property type="entry name" value="Znf_Btk_motif"/>
</dbReference>
<dbReference type="GO" id="GO:0016301">
    <property type="term" value="F:kinase activity"/>
    <property type="evidence" value="ECO:0007669"/>
    <property type="project" value="UniProtKB-KW"/>
</dbReference>
<keyword evidence="2 4" id="KW-0863">Zinc-finger</keyword>
<dbReference type="GO" id="GO:0008270">
    <property type="term" value="F:zinc ion binding"/>
    <property type="evidence" value="ECO:0007669"/>
    <property type="project" value="UniProtKB-KW"/>
</dbReference>
<dbReference type="InterPro" id="IPR011993">
    <property type="entry name" value="PH-like_dom_sf"/>
</dbReference>
<dbReference type="SMART" id="SM00107">
    <property type="entry name" value="BTK"/>
    <property type="match status" value="1"/>
</dbReference>
<gene>
    <name evidence="6" type="primary">ITK_0</name>
    <name evidence="6" type="ORF">EYF80_037766</name>
</gene>
<evidence type="ECO:0000259" key="5">
    <source>
        <dbReference type="PROSITE" id="PS50003"/>
    </source>
</evidence>
<evidence type="ECO:0000313" key="6">
    <source>
        <dbReference type="EMBL" id="TNN52051.1"/>
    </source>
</evidence>
<keyword evidence="6" id="KW-0418">Kinase</keyword>
<evidence type="ECO:0000313" key="7">
    <source>
        <dbReference type="Proteomes" id="UP000314294"/>
    </source>
</evidence>
<dbReference type="Proteomes" id="UP000314294">
    <property type="component" value="Unassembled WGS sequence"/>
</dbReference>
<sequence>MLPRLILKETLIKKSQQKKRISPCNYKERLFVLDTQDLKYSDCRPGIFYNHFYLYIFAPDSDCRQRWVSALKEATKRNNLVAEYHPDFWRDGKWRCCQQTEKLAAGCQAYGPVASVIDGLDRLKKENAGARDGIRFLESEFRKGNRYIRCQKESGRSVDRDKVKRQDMEAW</sequence>
<feature type="domain" description="PH" evidence="5">
    <location>
        <begin position="1"/>
        <end position="76"/>
    </location>
</feature>
<accession>A0A4Z2GFN3</accession>
<evidence type="ECO:0000256" key="1">
    <source>
        <dbReference type="ARBA" id="ARBA00022723"/>
    </source>
</evidence>
<dbReference type="Gene3D" id="2.30.29.30">
    <property type="entry name" value="Pleckstrin-homology domain (PH domain)/Phosphotyrosine-binding domain (PTB)"/>
    <property type="match status" value="2"/>
</dbReference>
<reference evidence="6 7" key="1">
    <citation type="submission" date="2019-03" db="EMBL/GenBank/DDBJ databases">
        <title>First draft genome of Liparis tanakae, snailfish: a comprehensive survey of snailfish specific genes.</title>
        <authorList>
            <person name="Kim W."/>
            <person name="Song I."/>
            <person name="Jeong J.-H."/>
            <person name="Kim D."/>
            <person name="Kim S."/>
            <person name="Ryu S."/>
            <person name="Song J.Y."/>
            <person name="Lee S.K."/>
        </authorList>
    </citation>
    <scope>NUCLEOTIDE SEQUENCE [LARGE SCALE GENOMIC DNA]</scope>
    <source>
        <tissue evidence="6">Muscle</tissue>
    </source>
</reference>
<proteinExistence type="predicted"/>
<dbReference type="PROSITE" id="PS50003">
    <property type="entry name" value="PH_DOMAIN"/>
    <property type="match status" value="1"/>
</dbReference>
<keyword evidence="7" id="KW-1185">Reference proteome</keyword>